<feature type="region of interest" description="Disordered" evidence="1">
    <location>
        <begin position="128"/>
        <end position="148"/>
    </location>
</feature>
<evidence type="ECO:0000313" key="4">
    <source>
        <dbReference type="Proteomes" id="UP000591844"/>
    </source>
</evidence>
<organism evidence="3 4">
    <name type="scientific">Photorhabdus cinerea</name>
    <dbReference type="NCBI Taxonomy" id="471575"/>
    <lineage>
        <taxon>Bacteria</taxon>
        <taxon>Pseudomonadati</taxon>
        <taxon>Pseudomonadota</taxon>
        <taxon>Gammaproteobacteria</taxon>
        <taxon>Enterobacterales</taxon>
        <taxon>Morganellaceae</taxon>
        <taxon>Photorhabdus</taxon>
    </lineage>
</organism>
<evidence type="ECO:0008006" key="5">
    <source>
        <dbReference type="Google" id="ProtNLM"/>
    </source>
</evidence>
<feature type="chain" id="PRO_5030882966" description="Lipoprotein" evidence="2">
    <location>
        <begin position="21"/>
        <end position="148"/>
    </location>
</feature>
<dbReference type="AlphaFoldDB" id="A0A7X5TIZ4"/>
<name>A0A7X5TIZ4_9GAMM</name>
<dbReference type="PROSITE" id="PS51257">
    <property type="entry name" value="PROKAR_LIPOPROTEIN"/>
    <property type="match status" value="1"/>
</dbReference>
<keyword evidence="4" id="KW-1185">Reference proteome</keyword>
<evidence type="ECO:0000256" key="2">
    <source>
        <dbReference type="SAM" id="SignalP"/>
    </source>
</evidence>
<gene>
    <name evidence="3" type="ORF">C5469_20830</name>
</gene>
<keyword evidence="2" id="KW-0732">Signal</keyword>
<comment type="caution">
    <text evidence="3">The sequence shown here is derived from an EMBL/GenBank/DDBJ whole genome shotgun (WGS) entry which is preliminary data.</text>
</comment>
<feature type="signal peptide" evidence="2">
    <location>
        <begin position="1"/>
        <end position="20"/>
    </location>
</feature>
<accession>A0A7X5TIZ4</accession>
<evidence type="ECO:0000313" key="3">
    <source>
        <dbReference type="EMBL" id="NHB94445.1"/>
    </source>
</evidence>
<dbReference type="EMBL" id="PUJW01000038">
    <property type="protein sequence ID" value="NHB94445.1"/>
    <property type="molecule type" value="Genomic_DNA"/>
</dbReference>
<protein>
    <recommendedName>
        <fullName evidence="5">Lipoprotein</fullName>
    </recommendedName>
</protein>
<sequence>MKKLTALLIGSVLLSGCANNVPLKKQTQSGKPEGIYTNTTKEAIRDLLVAYCNEKGFMVVESSTSSVLCSKETEGGSAILTQLMIGNSYSTTPIGKIRFTIGSVNDSIKVWADMWVETQMAMGQMRQMPITDNKSRNAVQEKLDSLRP</sequence>
<feature type="compositionally biased region" description="Basic and acidic residues" evidence="1">
    <location>
        <begin position="133"/>
        <end position="148"/>
    </location>
</feature>
<reference evidence="3 4" key="1">
    <citation type="submission" date="2018-02" db="EMBL/GenBank/DDBJ databases">
        <authorList>
            <person name="Machado R.A."/>
        </authorList>
    </citation>
    <scope>NUCLEOTIDE SEQUENCE [LARGE SCALE GENOMIC DNA]</scope>
    <source>
        <strain evidence="3 4">DSM 19724</strain>
    </source>
</reference>
<dbReference type="Proteomes" id="UP000591844">
    <property type="component" value="Unassembled WGS sequence"/>
</dbReference>
<proteinExistence type="predicted"/>
<evidence type="ECO:0000256" key="1">
    <source>
        <dbReference type="SAM" id="MobiDB-lite"/>
    </source>
</evidence>